<dbReference type="Proteomes" id="UP000641025">
    <property type="component" value="Unassembled WGS sequence"/>
</dbReference>
<evidence type="ECO:0000313" key="2">
    <source>
        <dbReference type="Proteomes" id="UP000641025"/>
    </source>
</evidence>
<evidence type="ECO:0000313" key="1">
    <source>
        <dbReference type="EMBL" id="MBJ6799659.1"/>
    </source>
</evidence>
<reference evidence="1 2" key="1">
    <citation type="submission" date="2020-12" db="EMBL/GenBank/DDBJ databases">
        <title>Geomonas sp. Red259, isolated from paddy soil.</title>
        <authorList>
            <person name="Xu Z."/>
            <person name="Zhang Z."/>
            <person name="Masuda Y."/>
            <person name="Itoh H."/>
            <person name="Senoo K."/>
        </authorList>
    </citation>
    <scope>NUCLEOTIDE SEQUENCE [LARGE SCALE GENOMIC DNA]</scope>
    <source>
        <strain evidence="1 2">Red259</strain>
    </source>
</reference>
<name>A0ABS0YP12_9BACT</name>
<gene>
    <name evidence="1" type="ORF">JFN90_05860</name>
</gene>
<accession>A0ABS0YP12</accession>
<organism evidence="1 2">
    <name type="scientific">Geomonas propionica</name>
    <dbReference type="NCBI Taxonomy" id="2798582"/>
    <lineage>
        <taxon>Bacteria</taxon>
        <taxon>Pseudomonadati</taxon>
        <taxon>Thermodesulfobacteriota</taxon>
        <taxon>Desulfuromonadia</taxon>
        <taxon>Geobacterales</taxon>
        <taxon>Geobacteraceae</taxon>
        <taxon>Geomonas</taxon>
    </lineage>
</organism>
<keyword evidence="2" id="KW-1185">Reference proteome</keyword>
<protein>
    <submittedName>
        <fullName evidence="1">Uncharacterized protein</fullName>
    </submittedName>
</protein>
<sequence length="101" mass="11525">MLEDCALNKPYRMINKCLAVLMLCDMGTTDKLRVEGRLIHIKKLLVRNSFPGAPLSHYCRCEVELEKLLAQVDEISEKGCDRQNLVVLFKHIDVIEVMAGH</sequence>
<dbReference type="EMBL" id="JAEMHK010000003">
    <property type="protein sequence ID" value="MBJ6799659.1"/>
    <property type="molecule type" value="Genomic_DNA"/>
</dbReference>
<dbReference type="RefSeq" id="WP_199394164.1">
    <property type="nucleotide sequence ID" value="NZ_JAEMHK010000003.1"/>
</dbReference>
<comment type="caution">
    <text evidence="1">The sequence shown here is derived from an EMBL/GenBank/DDBJ whole genome shotgun (WGS) entry which is preliminary data.</text>
</comment>
<proteinExistence type="predicted"/>